<accession>G5SL99</accession>
<evidence type="ECO:0000313" key="1">
    <source>
        <dbReference type="EMBL" id="EHH01909.1"/>
    </source>
</evidence>
<dbReference type="EMBL" id="AFFY01000002">
    <property type="protein sequence ID" value="EHH01909.1"/>
    <property type="molecule type" value="Genomic_DNA"/>
</dbReference>
<name>G5SL99_9BACT</name>
<dbReference type="HOGENOM" id="CLU_3082779_0_0_10"/>
<dbReference type="Proteomes" id="UP000003598">
    <property type="component" value="Unassembled WGS sequence"/>
</dbReference>
<dbReference type="AlphaFoldDB" id="G5SL99"/>
<reference evidence="1 2" key="1">
    <citation type="submission" date="2011-03" db="EMBL/GenBank/DDBJ databases">
        <authorList>
            <person name="Weinstock G."/>
            <person name="Sodergren E."/>
            <person name="Clifton S."/>
            <person name="Fulton L."/>
            <person name="Fulton B."/>
            <person name="Courtney L."/>
            <person name="Fronick C."/>
            <person name="Harrison M."/>
            <person name="Strong C."/>
            <person name="Farmer C."/>
            <person name="Delahaunty K."/>
            <person name="Markovic C."/>
            <person name="Hall O."/>
            <person name="Minx P."/>
            <person name="Tomlinson C."/>
            <person name="Mitreva M."/>
            <person name="Hou S."/>
            <person name="Chen J."/>
            <person name="Wollam A."/>
            <person name="Pepin K.H."/>
            <person name="Johnson M."/>
            <person name="Bhonagiri V."/>
            <person name="Zhang X."/>
            <person name="Suruliraj S."/>
            <person name="Warren W."/>
            <person name="Chinwalla A."/>
            <person name="Mardis E.R."/>
            <person name="Wilson R.K."/>
        </authorList>
    </citation>
    <scope>NUCLEOTIDE SEQUENCE [LARGE SCALE GENOMIC DNA]</scope>
    <source>
        <strain evidence="1 2">YIT 11840</strain>
    </source>
</reference>
<evidence type="ECO:0000313" key="2">
    <source>
        <dbReference type="Proteomes" id="UP000003598"/>
    </source>
</evidence>
<keyword evidence="2" id="KW-1185">Reference proteome</keyword>
<comment type="caution">
    <text evidence="1">The sequence shown here is derived from an EMBL/GenBank/DDBJ whole genome shotgun (WGS) entry which is preliminary data.</text>
</comment>
<proteinExistence type="predicted"/>
<gene>
    <name evidence="1" type="ORF">HMPREF9441_00118</name>
</gene>
<sequence>MLLHLSHRPHRESINVRVSLLTSANIRDSIRSSNKNAKKSKKKSLYPYFYFK</sequence>
<protein>
    <submittedName>
        <fullName evidence="1">Uncharacterized protein</fullName>
    </submittedName>
</protein>
<organism evidence="1 2">
    <name type="scientific">Paraprevotella clara YIT 11840</name>
    <dbReference type="NCBI Taxonomy" id="762968"/>
    <lineage>
        <taxon>Bacteria</taxon>
        <taxon>Pseudomonadati</taxon>
        <taxon>Bacteroidota</taxon>
        <taxon>Bacteroidia</taxon>
        <taxon>Bacteroidales</taxon>
        <taxon>Prevotellaceae</taxon>
        <taxon>Paraprevotella</taxon>
    </lineage>
</organism>